<comment type="caution">
    <text evidence="9">The sequence shown here is derived from an EMBL/GenBank/DDBJ whole genome shotgun (WGS) entry which is preliminary data.</text>
</comment>
<keyword evidence="4 8" id="KW-1133">Transmembrane helix</keyword>
<comment type="subcellular location">
    <subcellularLocation>
        <location evidence="1">Membrane</location>
        <topology evidence="1">Multi-pass membrane protein</topology>
    </subcellularLocation>
</comment>
<evidence type="ECO:0000313" key="9">
    <source>
        <dbReference type="EMBL" id="MBB4154084.1"/>
    </source>
</evidence>
<dbReference type="GO" id="GO:0005886">
    <property type="term" value="C:plasma membrane"/>
    <property type="evidence" value="ECO:0007669"/>
    <property type="project" value="TreeGrafter"/>
</dbReference>
<evidence type="ECO:0000256" key="7">
    <source>
        <dbReference type="ARBA" id="ARBA00023214"/>
    </source>
</evidence>
<protein>
    <submittedName>
        <fullName evidence="9">H+/Cl- antiporter ClcA</fullName>
    </submittedName>
</protein>
<keyword evidence="5" id="KW-0406">Ion transport</keyword>
<feature type="transmembrane region" description="Helical" evidence="8">
    <location>
        <begin position="41"/>
        <end position="68"/>
    </location>
</feature>
<keyword evidence="10" id="KW-1185">Reference proteome</keyword>
<evidence type="ECO:0000256" key="1">
    <source>
        <dbReference type="ARBA" id="ARBA00004141"/>
    </source>
</evidence>
<dbReference type="RefSeq" id="WP_183984284.1">
    <property type="nucleotide sequence ID" value="NZ_JACIEV010000005.1"/>
</dbReference>
<evidence type="ECO:0000256" key="4">
    <source>
        <dbReference type="ARBA" id="ARBA00022989"/>
    </source>
</evidence>
<dbReference type="AlphaFoldDB" id="A0A840FEC0"/>
<keyword evidence="6 8" id="KW-0472">Membrane</keyword>
<evidence type="ECO:0000256" key="6">
    <source>
        <dbReference type="ARBA" id="ARBA00023136"/>
    </source>
</evidence>
<dbReference type="GO" id="GO:0005247">
    <property type="term" value="F:voltage-gated chloride channel activity"/>
    <property type="evidence" value="ECO:0007669"/>
    <property type="project" value="TreeGrafter"/>
</dbReference>
<feature type="transmembrane region" description="Helical" evidence="8">
    <location>
        <begin position="175"/>
        <end position="198"/>
    </location>
</feature>
<gene>
    <name evidence="9" type="ORF">GGQ80_001994</name>
</gene>
<feature type="transmembrane region" description="Helical" evidence="8">
    <location>
        <begin position="240"/>
        <end position="266"/>
    </location>
</feature>
<sequence>MANHHDVPLPLARPPRRWTMRRARALMRSRGPTSLLFRRRIAVVTGAIAIGIVAVLFAGIADTAGAAFARYAEAWRWAPLATTPITFVVLVWLTRRFAPAARGSGIPQVMAAREQADFGVGSLIAMRTAVAKIGLTIGAILSGASVGREGPTVQLAAAIMAQVHRVFRVPMRASVVIASGAAGVAAAFNTPLAGILFAIEELAAAYEQRVTLLVLSLIVVAGIVAQSLSGDYVYFGVVHATLPLGSALVVVPVAGLVGGLAGGLFARLMMAVASPRHAITGVARRRPLAMAGGCGIVVAALGIGTHGLTWGTGYGAAQAMLSGVDAPLWFGPAKFVAALSTAVAGLPGGIFAPSLAVGAGVGNLLRLPFADEPARAVVMLGMVAYFTGVVRAPLTAVVILAETTGSRGLMLPMFATAFIADWASTRVSADKLYHSLSRGFVPHADPVTGSGSSAPLA</sequence>
<dbReference type="Pfam" id="PF00654">
    <property type="entry name" value="Voltage_CLC"/>
    <property type="match status" value="1"/>
</dbReference>
<feature type="transmembrane region" description="Helical" evidence="8">
    <location>
        <begin position="335"/>
        <end position="365"/>
    </location>
</feature>
<keyword evidence="2" id="KW-0813">Transport</keyword>
<keyword evidence="7" id="KW-0868">Chloride</keyword>
<keyword evidence="3 8" id="KW-0812">Transmembrane</keyword>
<proteinExistence type="predicted"/>
<feature type="transmembrane region" description="Helical" evidence="8">
    <location>
        <begin position="118"/>
        <end position="141"/>
    </location>
</feature>
<dbReference type="InterPro" id="IPR014743">
    <property type="entry name" value="Cl-channel_core"/>
</dbReference>
<dbReference type="EMBL" id="JACIEV010000005">
    <property type="protein sequence ID" value="MBB4154084.1"/>
    <property type="molecule type" value="Genomic_DNA"/>
</dbReference>
<dbReference type="CDD" id="cd01034">
    <property type="entry name" value="EriC_like"/>
    <property type="match status" value="1"/>
</dbReference>
<organism evidence="9 10">
    <name type="scientific">Sphingomonas jinjuensis</name>
    <dbReference type="NCBI Taxonomy" id="535907"/>
    <lineage>
        <taxon>Bacteria</taxon>
        <taxon>Pseudomonadati</taxon>
        <taxon>Pseudomonadota</taxon>
        <taxon>Alphaproteobacteria</taxon>
        <taxon>Sphingomonadales</taxon>
        <taxon>Sphingomonadaceae</taxon>
        <taxon>Sphingomonas</taxon>
    </lineage>
</organism>
<evidence type="ECO:0000256" key="5">
    <source>
        <dbReference type="ARBA" id="ARBA00023065"/>
    </source>
</evidence>
<name>A0A840FEC0_9SPHN</name>
<dbReference type="InterPro" id="IPR001807">
    <property type="entry name" value="ClC"/>
</dbReference>
<feature type="transmembrane region" description="Helical" evidence="8">
    <location>
        <begin position="74"/>
        <end position="93"/>
    </location>
</feature>
<dbReference type="Proteomes" id="UP000529795">
    <property type="component" value="Unassembled WGS sequence"/>
</dbReference>
<dbReference type="PANTHER" id="PTHR45711">
    <property type="entry name" value="CHLORIDE CHANNEL PROTEIN"/>
    <property type="match status" value="1"/>
</dbReference>
<feature type="transmembrane region" description="Helical" evidence="8">
    <location>
        <begin position="377"/>
        <end position="401"/>
    </location>
</feature>
<reference evidence="9 10" key="1">
    <citation type="submission" date="2020-08" db="EMBL/GenBank/DDBJ databases">
        <title>Genomic Encyclopedia of Type Strains, Phase IV (KMG-IV): sequencing the most valuable type-strain genomes for metagenomic binning, comparative biology and taxonomic classification.</title>
        <authorList>
            <person name="Goeker M."/>
        </authorList>
    </citation>
    <scope>NUCLEOTIDE SEQUENCE [LARGE SCALE GENOMIC DNA]</scope>
    <source>
        <strain evidence="9 10">YC6723</strain>
    </source>
</reference>
<evidence type="ECO:0000256" key="3">
    <source>
        <dbReference type="ARBA" id="ARBA00022692"/>
    </source>
</evidence>
<dbReference type="Gene3D" id="1.10.3080.10">
    <property type="entry name" value="Clc chloride channel"/>
    <property type="match status" value="1"/>
</dbReference>
<evidence type="ECO:0000256" key="8">
    <source>
        <dbReference type="SAM" id="Phobius"/>
    </source>
</evidence>
<evidence type="ECO:0000256" key="2">
    <source>
        <dbReference type="ARBA" id="ARBA00022448"/>
    </source>
</evidence>
<dbReference type="SUPFAM" id="SSF81340">
    <property type="entry name" value="Clc chloride channel"/>
    <property type="match status" value="1"/>
</dbReference>
<dbReference type="PANTHER" id="PTHR45711:SF6">
    <property type="entry name" value="CHLORIDE CHANNEL PROTEIN"/>
    <property type="match status" value="1"/>
</dbReference>
<feature type="transmembrane region" description="Helical" evidence="8">
    <location>
        <begin position="210"/>
        <end position="228"/>
    </location>
</feature>
<accession>A0A840FEC0</accession>
<feature type="transmembrane region" description="Helical" evidence="8">
    <location>
        <begin position="287"/>
        <end position="308"/>
    </location>
</feature>
<dbReference type="PRINTS" id="PR00762">
    <property type="entry name" value="CLCHANNEL"/>
</dbReference>
<evidence type="ECO:0000313" key="10">
    <source>
        <dbReference type="Proteomes" id="UP000529795"/>
    </source>
</evidence>